<proteinExistence type="predicted"/>
<name>A0A8S4AJ19_9TELE</name>
<comment type="caution">
    <text evidence="1">The sequence shown here is derived from an EMBL/GenBank/DDBJ whole genome shotgun (WGS) entry which is preliminary data.</text>
</comment>
<dbReference type="OrthoDB" id="9899179at2759"/>
<evidence type="ECO:0000313" key="2">
    <source>
        <dbReference type="Proteomes" id="UP000677803"/>
    </source>
</evidence>
<gene>
    <name evidence="1" type="ORF">MMEN_LOCUS4945</name>
</gene>
<accession>A0A8S4AJ19</accession>
<dbReference type="PANTHER" id="PTHR15974">
    <property type="entry name" value="CYTOKINE-LIKE PROTEIN 1"/>
    <property type="match status" value="1"/>
</dbReference>
<dbReference type="PANTHER" id="PTHR15974:SF0">
    <property type="entry name" value="CYTOKINE-LIKE PROTEIN 1"/>
    <property type="match status" value="1"/>
</dbReference>
<dbReference type="GO" id="GO:0045944">
    <property type="term" value="P:positive regulation of transcription by RNA polymerase II"/>
    <property type="evidence" value="ECO:0007669"/>
    <property type="project" value="TreeGrafter"/>
</dbReference>
<keyword evidence="2" id="KW-1185">Reference proteome</keyword>
<organism evidence="1 2">
    <name type="scientific">Menidia menidia</name>
    <name type="common">Atlantic silverside</name>
    <dbReference type="NCBI Taxonomy" id="238744"/>
    <lineage>
        <taxon>Eukaryota</taxon>
        <taxon>Metazoa</taxon>
        <taxon>Chordata</taxon>
        <taxon>Craniata</taxon>
        <taxon>Vertebrata</taxon>
        <taxon>Euteleostomi</taxon>
        <taxon>Actinopterygii</taxon>
        <taxon>Neopterygii</taxon>
        <taxon>Teleostei</taxon>
        <taxon>Neoteleostei</taxon>
        <taxon>Acanthomorphata</taxon>
        <taxon>Ovalentaria</taxon>
        <taxon>Atherinomorphae</taxon>
        <taxon>Atheriniformes</taxon>
        <taxon>Atherinopsidae</taxon>
        <taxon>Menidiinae</taxon>
        <taxon>Menidia</taxon>
    </lineage>
</organism>
<evidence type="ECO:0000313" key="1">
    <source>
        <dbReference type="EMBL" id="CAG5871808.1"/>
    </source>
</evidence>
<dbReference type="Pfam" id="PF15153">
    <property type="entry name" value="CYTL1"/>
    <property type="match status" value="1"/>
</dbReference>
<dbReference type="Proteomes" id="UP000677803">
    <property type="component" value="Unassembled WGS sequence"/>
</dbReference>
<dbReference type="EMBL" id="CAJRST010004446">
    <property type="protein sequence ID" value="CAG5871808.1"/>
    <property type="molecule type" value="Genomic_DNA"/>
</dbReference>
<protein>
    <submittedName>
        <fullName evidence="1">(Atlantic silverside) hypothetical protein</fullName>
    </submittedName>
</protein>
<dbReference type="InterPro" id="IPR029253">
    <property type="entry name" value="CYTL1"/>
</dbReference>
<dbReference type="AlphaFoldDB" id="A0A8S4AJ19"/>
<sequence length="201" mass="22337">MRTIGRCAKSSAVFLKDKCGRSRDLDGNCGARCADARLTSSSSARVCDGLDTRGRASGEARVADPPELSQRAMSILNRSLLVLVLVSPALTSPFFPPTCYTKILNMARELTQMAADVKRDPETSHCMAHMPDLYIDVHNACVMHKMSAYITLVEGLRQRRCAYTREVRKLGVTMRQLFIIMSQKCHGDLVFTIYDCAALER</sequence>
<reference evidence="1" key="1">
    <citation type="submission" date="2021-05" db="EMBL/GenBank/DDBJ databases">
        <authorList>
            <person name="Tigano A."/>
        </authorList>
    </citation>
    <scope>NUCLEOTIDE SEQUENCE</scope>
</reference>